<gene>
    <name evidence="1" type="ORF">BTO20_36250</name>
</gene>
<accession>A0A1Y0CDC4</accession>
<name>A0A1Y0CDC4_9MYCO</name>
<sequence>MARATLILAAWGHIVEIPTALRRSVRIVTELQFFEVFEGTVGRIIVVSFGTKPGVTARQIEGGRQLIARHPVWLLAGQPPIDVE</sequence>
<evidence type="ECO:0000313" key="2">
    <source>
        <dbReference type="Proteomes" id="UP000195331"/>
    </source>
</evidence>
<keyword evidence="2" id="KW-1185">Reference proteome</keyword>
<dbReference type="AlphaFoldDB" id="A0A1Y0CDC4"/>
<organism evidence="1 2">
    <name type="scientific">Mycobacterium dioxanotrophicus</name>
    <dbReference type="NCBI Taxonomy" id="482462"/>
    <lineage>
        <taxon>Bacteria</taxon>
        <taxon>Bacillati</taxon>
        <taxon>Actinomycetota</taxon>
        <taxon>Actinomycetes</taxon>
        <taxon>Mycobacteriales</taxon>
        <taxon>Mycobacteriaceae</taxon>
        <taxon>Mycobacterium</taxon>
    </lineage>
</organism>
<dbReference type="EMBL" id="CP020809">
    <property type="protein sequence ID" value="ART73268.1"/>
    <property type="molecule type" value="Genomic_DNA"/>
</dbReference>
<proteinExistence type="predicted"/>
<evidence type="ECO:0000313" key="1">
    <source>
        <dbReference type="EMBL" id="ART73268.1"/>
    </source>
</evidence>
<dbReference type="Proteomes" id="UP000195331">
    <property type="component" value="Chromosome"/>
</dbReference>
<reference evidence="1 2" key="1">
    <citation type="submission" date="2017-04" db="EMBL/GenBank/DDBJ databases">
        <title>Whole Genome Sequence of 1,4-Dioxane Degrading Bacterium Mycobacterium dioxanotrophicus PH-06.</title>
        <authorList>
            <person name="He Y."/>
        </authorList>
    </citation>
    <scope>NUCLEOTIDE SEQUENCE [LARGE SCALE GENOMIC DNA]</scope>
    <source>
        <strain evidence="1 2">PH-06</strain>
    </source>
</reference>
<dbReference type="KEGG" id="mdx:BTO20_36250"/>
<protein>
    <submittedName>
        <fullName evidence="1">Uncharacterized protein</fullName>
    </submittedName>
</protein>